<dbReference type="GO" id="GO:0045892">
    <property type="term" value="P:negative regulation of DNA-templated transcription"/>
    <property type="evidence" value="ECO:0007669"/>
    <property type="project" value="TreeGrafter"/>
</dbReference>
<comment type="cofactor">
    <cofactor evidence="10">
        <name>Zn(2+)</name>
        <dbReference type="ChEBI" id="CHEBI:29105"/>
    </cofactor>
    <text evidence="10">Binds 1 zinc ion per subunit.</text>
</comment>
<evidence type="ECO:0000313" key="12">
    <source>
        <dbReference type="Proteomes" id="UP000724657"/>
    </source>
</evidence>
<dbReference type="Proteomes" id="UP000724657">
    <property type="component" value="Unassembled WGS sequence"/>
</dbReference>
<dbReference type="InterPro" id="IPR036388">
    <property type="entry name" value="WH-like_DNA-bd_sf"/>
</dbReference>
<dbReference type="Gene3D" id="1.10.10.10">
    <property type="entry name" value="Winged helix-like DNA-binding domain superfamily/Winged helix DNA-binding domain"/>
    <property type="match status" value="1"/>
</dbReference>
<evidence type="ECO:0000256" key="3">
    <source>
        <dbReference type="ARBA" id="ARBA00022490"/>
    </source>
</evidence>
<keyword evidence="5 10" id="KW-0479">Metal-binding</keyword>
<comment type="similarity">
    <text evidence="2">Belongs to the Fur family.</text>
</comment>
<dbReference type="CDD" id="cd07153">
    <property type="entry name" value="Fur_like"/>
    <property type="match status" value="1"/>
</dbReference>
<dbReference type="Pfam" id="PF01475">
    <property type="entry name" value="FUR"/>
    <property type="match status" value="1"/>
</dbReference>
<protein>
    <submittedName>
        <fullName evidence="11">Transcriptional repressor</fullName>
    </submittedName>
</protein>
<comment type="caution">
    <text evidence="11">The sequence shown here is derived from an EMBL/GenBank/DDBJ whole genome shotgun (WGS) entry which is preliminary data.</text>
</comment>
<feature type="binding site" evidence="10">
    <location>
        <position position="132"/>
    </location>
    <ligand>
        <name>Zn(2+)</name>
        <dbReference type="ChEBI" id="CHEBI:29105"/>
    </ligand>
</feature>
<evidence type="ECO:0000256" key="5">
    <source>
        <dbReference type="ARBA" id="ARBA00022723"/>
    </source>
</evidence>
<dbReference type="SUPFAM" id="SSF46785">
    <property type="entry name" value="Winged helix' DNA-binding domain"/>
    <property type="match status" value="1"/>
</dbReference>
<keyword evidence="9" id="KW-0804">Transcription</keyword>
<reference evidence="11" key="1">
    <citation type="journal article" date="2021" name="PeerJ">
        <title>Extensive microbial diversity within the chicken gut microbiome revealed by metagenomics and culture.</title>
        <authorList>
            <person name="Gilroy R."/>
            <person name="Ravi A."/>
            <person name="Getino M."/>
            <person name="Pursley I."/>
            <person name="Horton D.L."/>
            <person name="Alikhan N.F."/>
            <person name="Baker D."/>
            <person name="Gharbi K."/>
            <person name="Hall N."/>
            <person name="Watson M."/>
            <person name="Adriaenssens E.M."/>
            <person name="Foster-Nyarko E."/>
            <person name="Jarju S."/>
            <person name="Secka A."/>
            <person name="Antonio M."/>
            <person name="Oren A."/>
            <person name="Chaudhuri R.R."/>
            <person name="La Ragione R."/>
            <person name="Hildebrand F."/>
            <person name="Pallen M.J."/>
        </authorList>
    </citation>
    <scope>NUCLEOTIDE SEQUENCE</scope>
    <source>
        <strain evidence="11">A6-441</strain>
    </source>
</reference>
<keyword evidence="6 10" id="KW-0862">Zinc</keyword>
<evidence type="ECO:0000256" key="10">
    <source>
        <dbReference type="PIRSR" id="PIRSR602481-1"/>
    </source>
</evidence>
<keyword evidence="8" id="KW-0238">DNA-binding</keyword>
<dbReference type="Gene3D" id="3.30.1490.190">
    <property type="match status" value="1"/>
</dbReference>
<evidence type="ECO:0000256" key="7">
    <source>
        <dbReference type="ARBA" id="ARBA00023015"/>
    </source>
</evidence>
<accession>A0A9E2KZB2</accession>
<keyword evidence="4" id="KW-0678">Repressor</keyword>
<evidence type="ECO:0000256" key="4">
    <source>
        <dbReference type="ARBA" id="ARBA00022491"/>
    </source>
</evidence>
<evidence type="ECO:0000256" key="9">
    <source>
        <dbReference type="ARBA" id="ARBA00023163"/>
    </source>
</evidence>
<feature type="binding site" evidence="10">
    <location>
        <position position="98"/>
    </location>
    <ligand>
        <name>Zn(2+)</name>
        <dbReference type="ChEBI" id="CHEBI:29105"/>
    </ligand>
</feature>
<dbReference type="GO" id="GO:0000976">
    <property type="term" value="F:transcription cis-regulatory region binding"/>
    <property type="evidence" value="ECO:0007669"/>
    <property type="project" value="TreeGrafter"/>
</dbReference>
<feature type="binding site" evidence="10">
    <location>
        <position position="95"/>
    </location>
    <ligand>
        <name>Zn(2+)</name>
        <dbReference type="ChEBI" id="CHEBI:29105"/>
    </ligand>
</feature>
<evidence type="ECO:0000313" key="11">
    <source>
        <dbReference type="EMBL" id="MBU3842572.1"/>
    </source>
</evidence>
<reference evidence="11" key="2">
    <citation type="submission" date="2021-04" db="EMBL/GenBank/DDBJ databases">
        <authorList>
            <person name="Gilroy R."/>
        </authorList>
    </citation>
    <scope>NUCLEOTIDE SEQUENCE</scope>
    <source>
        <strain evidence="11">A6-441</strain>
    </source>
</reference>
<keyword evidence="3" id="KW-0963">Cytoplasm</keyword>
<organism evidence="11 12">
    <name type="scientific">Candidatus Fusobacterium pullicola</name>
    <dbReference type="NCBI Taxonomy" id="2838601"/>
    <lineage>
        <taxon>Bacteria</taxon>
        <taxon>Fusobacteriati</taxon>
        <taxon>Fusobacteriota</taxon>
        <taxon>Fusobacteriia</taxon>
        <taxon>Fusobacteriales</taxon>
        <taxon>Fusobacteriaceae</taxon>
        <taxon>Fusobacterium</taxon>
    </lineage>
</organism>
<dbReference type="PANTHER" id="PTHR33202">
    <property type="entry name" value="ZINC UPTAKE REGULATION PROTEIN"/>
    <property type="match status" value="1"/>
</dbReference>
<evidence type="ECO:0000256" key="6">
    <source>
        <dbReference type="ARBA" id="ARBA00022833"/>
    </source>
</evidence>
<gene>
    <name evidence="11" type="ORF">IAA47_06270</name>
</gene>
<evidence type="ECO:0000256" key="2">
    <source>
        <dbReference type="ARBA" id="ARBA00007957"/>
    </source>
</evidence>
<dbReference type="GO" id="GO:0008270">
    <property type="term" value="F:zinc ion binding"/>
    <property type="evidence" value="ECO:0007669"/>
    <property type="project" value="TreeGrafter"/>
</dbReference>
<dbReference type="PANTHER" id="PTHR33202:SF8">
    <property type="entry name" value="PEROXIDE-RESPONSIVE REPRESSOR PERR"/>
    <property type="match status" value="1"/>
</dbReference>
<comment type="subcellular location">
    <subcellularLocation>
        <location evidence="1">Cytoplasm</location>
    </subcellularLocation>
</comment>
<dbReference type="InterPro" id="IPR002481">
    <property type="entry name" value="FUR"/>
</dbReference>
<evidence type="ECO:0000256" key="1">
    <source>
        <dbReference type="ARBA" id="ARBA00004496"/>
    </source>
</evidence>
<dbReference type="InterPro" id="IPR036390">
    <property type="entry name" value="WH_DNA-bd_sf"/>
</dbReference>
<dbReference type="AlphaFoldDB" id="A0A9E2KZB2"/>
<name>A0A9E2KZB2_9FUSO</name>
<proteinExistence type="inferred from homology"/>
<feature type="binding site" evidence="10">
    <location>
        <position position="135"/>
    </location>
    <ligand>
        <name>Zn(2+)</name>
        <dbReference type="ChEBI" id="CHEBI:29105"/>
    </ligand>
</feature>
<sequence length="139" mass="16626">MEFQIENIGEYLKSHDIKPSYQRMKIFQYLVEKKNHPTVDMIYKALCTEIPTLSKTTVYNTLNLFIEKKIVNVIVIEENETRYDSIMDVHGHFKCEKCGRIFDIEVDNRAFNERDLKDFKINEQHYYFKGICKECANNK</sequence>
<evidence type="ECO:0000256" key="8">
    <source>
        <dbReference type="ARBA" id="ARBA00023125"/>
    </source>
</evidence>
<dbReference type="EMBL" id="JAHLFN010000059">
    <property type="protein sequence ID" value="MBU3842572.1"/>
    <property type="molecule type" value="Genomic_DNA"/>
</dbReference>
<dbReference type="GO" id="GO:0005737">
    <property type="term" value="C:cytoplasm"/>
    <property type="evidence" value="ECO:0007669"/>
    <property type="project" value="UniProtKB-SubCell"/>
</dbReference>
<dbReference type="GO" id="GO:1900376">
    <property type="term" value="P:regulation of secondary metabolite biosynthetic process"/>
    <property type="evidence" value="ECO:0007669"/>
    <property type="project" value="TreeGrafter"/>
</dbReference>
<dbReference type="GO" id="GO:0003700">
    <property type="term" value="F:DNA-binding transcription factor activity"/>
    <property type="evidence" value="ECO:0007669"/>
    <property type="project" value="InterPro"/>
</dbReference>
<keyword evidence="7" id="KW-0805">Transcription regulation</keyword>
<dbReference type="InterPro" id="IPR043135">
    <property type="entry name" value="Fur_C"/>
</dbReference>
<dbReference type="FunFam" id="1.10.10.10:FF:000007">
    <property type="entry name" value="Ferric uptake regulation protein"/>
    <property type="match status" value="1"/>
</dbReference>